<gene>
    <name evidence="1" type="ORF">ERS852498_03517</name>
</gene>
<accession>A0A174TCW2</accession>
<protein>
    <submittedName>
        <fullName evidence="1">Uncharacterized protein</fullName>
    </submittedName>
</protein>
<proteinExistence type="predicted"/>
<dbReference type="Proteomes" id="UP000095709">
    <property type="component" value="Unassembled WGS sequence"/>
</dbReference>
<name>A0A174TCW2_9FIRM</name>
<evidence type="ECO:0000313" key="2">
    <source>
        <dbReference type="Proteomes" id="UP000095709"/>
    </source>
</evidence>
<sequence>MWKRKQGKAMQSFLPFLFRFFKEKFGYDI</sequence>
<dbReference type="EMBL" id="CZAL01000041">
    <property type="protein sequence ID" value="CUQ06321.1"/>
    <property type="molecule type" value="Genomic_DNA"/>
</dbReference>
<dbReference type="AlphaFoldDB" id="A0A174TCW2"/>
<evidence type="ECO:0000313" key="1">
    <source>
        <dbReference type="EMBL" id="CUQ06321.1"/>
    </source>
</evidence>
<organism evidence="1 2">
    <name type="scientific">Fusicatenibacter saccharivorans</name>
    <dbReference type="NCBI Taxonomy" id="1150298"/>
    <lineage>
        <taxon>Bacteria</taxon>
        <taxon>Bacillati</taxon>
        <taxon>Bacillota</taxon>
        <taxon>Clostridia</taxon>
        <taxon>Lachnospirales</taxon>
        <taxon>Lachnospiraceae</taxon>
        <taxon>Fusicatenibacter</taxon>
    </lineage>
</organism>
<reference evidence="1 2" key="1">
    <citation type="submission" date="2015-09" db="EMBL/GenBank/DDBJ databases">
        <authorList>
            <consortium name="Pathogen Informatics"/>
        </authorList>
    </citation>
    <scope>NUCLEOTIDE SEQUENCE [LARGE SCALE GENOMIC DNA]</scope>
    <source>
        <strain evidence="1 2">2789STDY5834885</strain>
    </source>
</reference>